<dbReference type="PANTHER" id="PTHR11963">
    <property type="entry name" value="LEUCINE AMINOPEPTIDASE-RELATED"/>
    <property type="match status" value="1"/>
</dbReference>
<evidence type="ECO:0000256" key="4">
    <source>
        <dbReference type="ARBA" id="ARBA00022801"/>
    </source>
</evidence>
<dbReference type="Gene3D" id="3.40.630.10">
    <property type="entry name" value="Zn peptidases"/>
    <property type="match status" value="1"/>
</dbReference>
<organism evidence="7 8">
    <name type="scientific">Seminavis robusta</name>
    <dbReference type="NCBI Taxonomy" id="568900"/>
    <lineage>
        <taxon>Eukaryota</taxon>
        <taxon>Sar</taxon>
        <taxon>Stramenopiles</taxon>
        <taxon>Ochrophyta</taxon>
        <taxon>Bacillariophyta</taxon>
        <taxon>Bacillariophyceae</taxon>
        <taxon>Bacillariophycidae</taxon>
        <taxon>Naviculales</taxon>
        <taxon>Naviculaceae</taxon>
        <taxon>Seminavis</taxon>
    </lineage>
</organism>
<accession>A0A9N8DMS2</accession>
<protein>
    <submittedName>
        <fullName evidence="7">Probable cytosol aminopeptidase</fullName>
    </submittedName>
</protein>
<keyword evidence="3" id="KW-0645">Protease</keyword>
<dbReference type="InterPro" id="IPR011356">
    <property type="entry name" value="Leucine_aapep/pepB"/>
</dbReference>
<dbReference type="PANTHER" id="PTHR11963:SF48">
    <property type="entry name" value="DIPEPTIDASE B, ISOFORM A"/>
    <property type="match status" value="1"/>
</dbReference>
<dbReference type="GO" id="GO:0005737">
    <property type="term" value="C:cytoplasm"/>
    <property type="evidence" value="ECO:0007669"/>
    <property type="project" value="InterPro"/>
</dbReference>
<evidence type="ECO:0000259" key="5">
    <source>
        <dbReference type="Pfam" id="PF00883"/>
    </source>
</evidence>
<comment type="similarity">
    <text evidence="1">Belongs to the peptidase M17 family.</text>
</comment>
<evidence type="ECO:0000313" key="8">
    <source>
        <dbReference type="Proteomes" id="UP001153069"/>
    </source>
</evidence>
<dbReference type="SUPFAM" id="SSF53187">
    <property type="entry name" value="Zn-dependent exopeptidases"/>
    <property type="match status" value="1"/>
</dbReference>
<dbReference type="GO" id="GO:0030145">
    <property type="term" value="F:manganese ion binding"/>
    <property type="evidence" value="ECO:0007669"/>
    <property type="project" value="InterPro"/>
</dbReference>
<evidence type="ECO:0000313" key="7">
    <source>
        <dbReference type="EMBL" id="CAB9505507.1"/>
    </source>
</evidence>
<reference evidence="7" key="1">
    <citation type="submission" date="2020-06" db="EMBL/GenBank/DDBJ databases">
        <authorList>
            <consortium name="Plant Systems Biology data submission"/>
        </authorList>
    </citation>
    <scope>NUCLEOTIDE SEQUENCE</scope>
    <source>
        <strain evidence="7">D6</strain>
    </source>
</reference>
<dbReference type="CDD" id="cd00433">
    <property type="entry name" value="Peptidase_M17"/>
    <property type="match status" value="1"/>
</dbReference>
<dbReference type="Pfam" id="PF00883">
    <property type="entry name" value="Peptidase_M17"/>
    <property type="match status" value="1"/>
</dbReference>
<evidence type="ECO:0000256" key="3">
    <source>
        <dbReference type="ARBA" id="ARBA00022670"/>
    </source>
</evidence>
<dbReference type="Gene3D" id="3.40.50.10590">
    <property type="entry name" value="Zn-dependent exopeptidases"/>
    <property type="match status" value="1"/>
</dbReference>
<evidence type="ECO:0000259" key="6">
    <source>
        <dbReference type="Pfam" id="PF18295"/>
    </source>
</evidence>
<dbReference type="Proteomes" id="UP001153069">
    <property type="component" value="Unassembled WGS sequence"/>
</dbReference>
<feature type="domain" description="Probable aminopeptidase NPEPL1 N-terminal" evidence="6">
    <location>
        <begin position="45"/>
        <end position="115"/>
    </location>
</feature>
<keyword evidence="2 7" id="KW-0031">Aminopeptidase</keyword>
<dbReference type="Pfam" id="PF18295">
    <property type="entry name" value="Pdase_M17_N2"/>
    <property type="match status" value="1"/>
</dbReference>
<dbReference type="EMBL" id="CAICTM010000232">
    <property type="protein sequence ID" value="CAB9505507.1"/>
    <property type="molecule type" value="Genomic_DNA"/>
</dbReference>
<sequence>MVIGKKSVLSEVALAGKLGMEKDTVEAIMNAIDGPSGATSTFVGKNKVAIGIIPEKVSRNNHPWSVHAITEMVKSHIPKGQTSQIIMVGADAVKYQGALTAAVAKAFPVYSKKTTEASRKGEDESQKNSRKIHMALWDEKGAPLACPPDATTSALAAAEGIQLAARLVDSPPEELTTDAYAAECKRLAEELDGVSFKEIVGNDLCEKGYGGIYGVGKAAVCPPRLVIMEYTPPGATPEGKTICLVGKAIVYDTGGLSLKPKTGMCGMKADMGGSAGLLGGFVSAVKAGYPNKLVYLVCMAENAIGPSAFRNDDILTMYSGKTVEVNNCDAEGRLVLGDGVAHASKHIENLDLIVDMATLTGAQMVTTGQKHAGILTNKAELEVKAVAAGLQSGDLAYPMLYAPELLKKEFNSKVADMKNSVKDRSNAQSSCAGHFIEAHLDENYEGGWLHVDMAGPATENERGTGYGVGLVLSLLGVAGF</sequence>
<dbReference type="AlphaFoldDB" id="A0A9N8DMS2"/>
<keyword evidence="8" id="KW-1185">Reference proteome</keyword>
<dbReference type="PRINTS" id="PR00481">
    <property type="entry name" value="LAMNOPPTDASE"/>
</dbReference>
<evidence type="ECO:0000256" key="2">
    <source>
        <dbReference type="ARBA" id="ARBA00022438"/>
    </source>
</evidence>
<name>A0A9N8DMS2_9STRA</name>
<proteinExistence type="inferred from homology"/>
<gene>
    <name evidence="7" type="ORF">SEMRO_233_G094250.1</name>
</gene>
<keyword evidence="4" id="KW-0378">Hydrolase</keyword>
<dbReference type="InterPro" id="IPR041417">
    <property type="entry name" value="NPEPL1_N"/>
</dbReference>
<dbReference type="InterPro" id="IPR000819">
    <property type="entry name" value="Peptidase_M17_C"/>
</dbReference>
<dbReference type="GO" id="GO:0006508">
    <property type="term" value="P:proteolysis"/>
    <property type="evidence" value="ECO:0007669"/>
    <property type="project" value="UniProtKB-KW"/>
</dbReference>
<evidence type="ECO:0000256" key="1">
    <source>
        <dbReference type="ARBA" id="ARBA00009528"/>
    </source>
</evidence>
<feature type="domain" description="Cytosol aminopeptidase" evidence="5">
    <location>
        <begin position="163"/>
        <end position="470"/>
    </location>
</feature>
<dbReference type="GO" id="GO:0070006">
    <property type="term" value="F:metalloaminopeptidase activity"/>
    <property type="evidence" value="ECO:0007669"/>
    <property type="project" value="InterPro"/>
</dbReference>
<dbReference type="OrthoDB" id="412814at2759"/>
<comment type="caution">
    <text evidence="7">The sequence shown here is derived from an EMBL/GenBank/DDBJ whole genome shotgun (WGS) entry which is preliminary data.</text>
</comment>